<dbReference type="NCBIfam" id="NF006695">
    <property type="entry name" value="PRK09243.1-2"/>
    <property type="match status" value="1"/>
</dbReference>
<dbReference type="InterPro" id="IPR006405">
    <property type="entry name" value="Nic_PRibTrfase_pncB"/>
</dbReference>
<accession>A0A098G429</accession>
<dbReference type="Pfam" id="PF17767">
    <property type="entry name" value="NAPRTase_N"/>
    <property type="match status" value="1"/>
</dbReference>
<evidence type="ECO:0000256" key="1">
    <source>
        <dbReference type="ARBA" id="ARBA00004952"/>
    </source>
</evidence>
<feature type="domain" description="Nicotinate phosphoribosyltransferase C-terminal" evidence="11">
    <location>
        <begin position="378"/>
        <end position="482"/>
    </location>
</feature>
<dbReference type="InterPro" id="IPR013785">
    <property type="entry name" value="Aldolase_TIM"/>
</dbReference>
<dbReference type="EMBL" id="LN614827">
    <property type="protein sequence ID" value="CEG57232.1"/>
    <property type="molecule type" value="Genomic_DNA"/>
</dbReference>
<keyword evidence="4" id="KW-0597">Phosphoprotein</keyword>
<dbReference type="Gene3D" id="3.20.140.10">
    <property type="entry name" value="nicotinate phosphoribosyltransferase"/>
    <property type="match status" value="1"/>
</dbReference>
<dbReference type="Proteomes" id="UP000032430">
    <property type="component" value="Chromosome I"/>
</dbReference>
<comment type="PTM">
    <text evidence="9">Transiently phosphorylated on a His residue during the reaction cycle. Phosphorylation strongly increases the affinity for substrates and increases the rate of nicotinate D-ribonucleotide production. Dephosphorylation regenerates the low-affinity form of the enzyme, leading to product release.</text>
</comment>
<evidence type="ECO:0000256" key="7">
    <source>
        <dbReference type="ARBA" id="ARBA00022679"/>
    </source>
</evidence>
<dbReference type="CDD" id="cd01570">
    <property type="entry name" value="NAPRTase_A"/>
    <property type="match status" value="1"/>
</dbReference>
<keyword evidence="6 9" id="KW-0662">Pyridine nucleotide biosynthesis</keyword>
<dbReference type="AlphaFoldDB" id="A0A098G429"/>
<dbReference type="STRING" id="1212491.LFA_1835"/>
<keyword evidence="12" id="KW-0328">Glycosyltransferase</keyword>
<evidence type="ECO:0000256" key="4">
    <source>
        <dbReference type="ARBA" id="ARBA00022553"/>
    </source>
</evidence>
<evidence type="ECO:0000256" key="5">
    <source>
        <dbReference type="ARBA" id="ARBA00022598"/>
    </source>
</evidence>
<keyword evidence="7 9" id="KW-0808">Transferase</keyword>
<sequence length="495" mass="55614">MGLKITAYKNKIEPNGYRGAQMNKRGLIDYTGTYTDAYQLTMAQVYFLKGQKNHSAVFDYFFRKLPFDGGYAVFSGLEDVLEVLENFHFDPLDIEFLASQGFNADFLNYLKNFRFQGTIYSCLEGEIVFPTSPILSVEANLIEAQLIETLILNILNFQTLIATKASRIRHVAGDKLLIDFGLRRAQGAGGYCASRAAIVGGFDATSNVRAGRDYHIPISGTMAHSFVQSYDNELSAFRDFAKHWPNRCVLLVDTYNTIESGIPNAIKVGKEMEAQGHQLYGIRLDSGDLASLAKQARHMLNDAGLNEVKIIVSNQLDEYAIISLMEQRAPIDVFGVGTSLAVGWPDAALDGVYKLAVAYDKPRIKLSETPSKISLPYKKQVHRVFEREGLFGGADVITLFDEQATNKLYSPFDSLQSFELQFYKQEPLLHEVMQQGLRSISSKTLKESAQYCQQRLNSLPMGYKQIINPKHYLVGLSEQLNKQRVQLIKESQRIV</sequence>
<evidence type="ECO:0000259" key="10">
    <source>
        <dbReference type="Pfam" id="PF17767"/>
    </source>
</evidence>
<dbReference type="GO" id="GO:0005829">
    <property type="term" value="C:cytosol"/>
    <property type="evidence" value="ECO:0007669"/>
    <property type="project" value="TreeGrafter"/>
</dbReference>
<name>A0A098G429_9GAMM</name>
<dbReference type="InterPro" id="IPR036068">
    <property type="entry name" value="Nicotinate_pribotase-like_C"/>
</dbReference>
<comment type="function">
    <text evidence="9">Catalyzes the first step in the biosynthesis of NAD from nicotinic acid, the ATP-dependent synthesis of beta-nicotinate D-ribonucleotide from nicotinate and 5-phospho-D-ribose 1-phosphate.</text>
</comment>
<dbReference type="InterPro" id="IPR040727">
    <property type="entry name" value="NAPRTase_N"/>
</dbReference>
<dbReference type="GO" id="GO:0004516">
    <property type="term" value="F:nicotinate phosphoribosyltransferase activity"/>
    <property type="evidence" value="ECO:0007669"/>
    <property type="project" value="UniProtKB-UniRule"/>
</dbReference>
<dbReference type="NCBIfam" id="TIGR01513">
    <property type="entry name" value="NAPRTase_put"/>
    <property type="match status" value="1"/>
</dbReference>
<dbReference type="InterPro" id="IPR007229">
    <property type="entry name" value="Nic_PRibTrfase-Fam"/>
</dbReference>
<dbReference type="SUPFAM" id="SSF51690">
    <property type="entry name" value="Nicotinate/Quinolinate PRTase C-terminal domain-like"/>
    <property type="match status" value="1"/>
</dbReference>
<dbReference type="PANTHER" id="PTHR11098:SF1">
    <property type="entry name" value="NICOTINATE PHOSPHORIBOSYLTRANSFERASE"/>
    <property type="match status" value="1"/>
</dbReference>
<feature type="domain" description="Nicotinate phosphoribosyltransferase N-terminal" evidence="10">
    <location>
        <begin position="35"/>
        <end position="156"/>
    </location>
</feature>
<dbReference type="NCBIfam" id="NF009131">
    <property type="entry name" value="PRK12484.1"/>
    <property type="match status" value="1"/>
</dbReference>
<dbReference type="FunFam" id="3.20.20.70:FF:000076">
    <property type="entry name" value="Nicotinate phosphoribosyltransferase"/>
    <property type="match status" value="1"/>
</dbReference>
<evidence type="ECO:0000256" key="9">
    <source>
        <dbReference type="RuleBase" id="RU365100"/>
    </source>
</evidence>
<evidence type="ECO:0000256" key="8">
    <source>
        <dbReference type="ARBA" id="ARBA00048668"/>
    </source>
</evidence>
<comment type="catalytic activity">
    <reaction evidence="8 9">
        <text>5-phospho-alpha-D-ribose 1-diphosphate + nicotinate + ATP + H2O = nicotinate beta-D-ribonucleotide + ADP + phosphate + diphosphate</text>
        <dbReference type="Rhea" id="RHEA:36163"/>
        <dbReference type="ChEBI" id="CHEBI:15377"/>
        <dbReference type="ChEBI" id="CHEBI:30616"/>
        <dbReference type="ChEBI" id="CHEBI:32544"/>
        <dbReference type="ChEBI" id="CHEBI:33019"/>
        <dbReference type="ChEBI" id="CHEBI:43474"/>
        <dbReference type="ChEBI" id="CHEBI:57502"/>
        <dbReference type="ChEBI" id="CHEBI:58017"/>
        <dbReference type="ChEBI" id="CHEBI:456216"/>
        <dbReference type="EC" id="6.3.4.21"/>
    </reaction>
</comment>
<comment type="similarity">
    <text evidence="2 9">Belongs to the NAPRTase family.</text>
</comment>
<comment type="pathway">
    <text evidence="1 9">Cofactor biosynthesis; NAD(+) biosynthesis; nicotinate D-ribonucleotide from nicotinate: step 1/1.</text>
</comment>
<dbReference type="UniPathway" id="UPA00253">
    <property type="reaction ID" value="UER00457"/>
</dbReference>
<evidence type="ECO:0000259" key="11">
    <source>
        <dbReference type="Pfam" id="PF17956"/>
    </source>
</evidence>
<dbReference type="SUPFAM" id="SSF54675">
    <property type="entry name" value="Nicotinate/Quinolinate PRTase N-terminal domain-like"/>
    <property type="match status" value="1"/>
</dbReference>
<evidence type="ECO:0000256" key="2">
    <source>
        <dbReference type="ARBA" id="ARBA00010897"/>
    </source>
</evidence>
<evidence type="ECO:0000256" key="3">
    <source>
        <dbReference type="ARBA" id="ARBA00013236"/>
    </source>
</evidence>
<dbReference type="HOGENOM" id="CLU_025154_2_1_6"/>
<proteinExistence type="inferred from homology"/>
<evidence type="ECO:0000313" key="13">
    <source>
        <dbReference type="Proteomes" id="UP000032430"/>
    </source>
</evidence>
<dbReference type="EC" id="6.3.4.21" evidence="3 9"/>
<evidence type="ECO:0000313" key="12">
    <source>
        <dbReference type="EMBL" id="CEG57232.1"/>
    </source>
</evidence>
<dbReference type="PIRSF" id="PIRSF000484">
    <property type="entry name" value="NAPRT"/>
    <property type="match status" value="1"/>
</dbReference>
<gene>
    <name evidence="12" type="primary">pncB</name>
    <name evidence="12" type="ORF">LFA_1835</name>
</gene>
<reference evidence="13" key="1">
    <citation type="submission" date="2014-09" db="EMBL/GenBank/DDBJ databases">
        <authorList>
            <person name="Gomez-Valero L."/>
        </authorList>
    </citation>
    <scope>NUCLEOTIDE SEQUENCE [LARGE SCALE GENOMIC DNA]</scope>
    <source>
        <strain evidence="13">ATCC700992</strain>
    </source>
</reference>
<protein>
    <recommendedName>
        <fullName evidence="3 9">Nicotinate phosphoribosyltransferase</fullName>
        <ecNumber evidence="3 9">6.3.4.21</ecNumber>
    </recommendedName>
</protein>
<organism evidence="12 13">
    <name type="scientific">Legionella fallonii LLAP-10</name>
    <dbReference type="NCBI Taxonomy" id="1212491"/>
    <lineage>
        <taxon>Bacteria</taxon>
        <taxon>Pseudomonadati</taxon>
        <taxon>Pseudomonadota</taxon>
        <taxon>Gammaproteobacteria</taxon>
        <taxon>Legionellales</taxon>
        <taxon>Legionellaceae</taxon>
        <taxon>Legionella</taxon>
    </lineage>
</organism>
<keyword evidence="5 9" id="KW-0436">Ligase</keyword>
<dbReference type="Pfam" id="PF17956">
    <property type="entry name" value="NAPRTase_C"/>
    <property type="match status" value="1"/>
</dbReference>
<dbReference type="KEGG" id="lfa:LFA_1835"/>
<dbReference type="GO" id="GO:0034355">
    <property type="term" value="P:NAD+ biosynthetic process via the salvage pathway"/>
    <property type="evidence" value="ECO:0007669"/>
    <property type="project" value="TreeGrafter"/>
</dbReference>
<dbReference type="PANTHER" id="PTHR11098">
    <property type="entry name" value="NICOTINATE PHOSPHORIBOSYLTRANSFERASE"/>
    <property type="match status" value="1"/>
</dbReference>
<keyword evidence="13" id="KW-1185">Reference proteome</keyword>
<dbReference type="GO" id="GO:0047280">
    <property type="term" value="F:nicotinamide phosphoribosyltransferase activity"/>
    <property type="evidence" value="ECO:0007669"/>
    <property type="project" value="UniProtKB-ARBA"/>
</dbReference>
<dbReference type="InterPro" id="IPR041619">
    <property type="entry name" value="NAPRTase_C"/>
</dbReference>
<dbReference type="Gene3D" id="3.20.20.70">
    <property type="entry name" value="Aldolase class I"/>
    <property type="match status" value="1"/>
</dbReference>
<evidence type="ECO:0000256" key="6">
    <source>
        <dbReference type="ARBA" id="ARBA00022642"/>
    </source>
</evidence>